<comment type="catalytic activity">
    <reaction evidence="16">
        <text>Zn(2+)(in) = Zn(2+)(out)</text>
        <dbReference type="Rhea" id="RHEA:29351"/>
        <dbReference type="ChEBI" id="CHEBI:29105"/>
    </reaction>
</comment>
<evidence type="ECO:0000256" key="2">
    <source>
        <dbReference type="ARBA" id="ARBA00004424"/>
    </source>
</evidence>
<evidence type="ECO:0000256" key="20">
    <source>
        <dbReference type="ARBA" id="ARBA00055808"/>
    </source>
</evidence>
<proteinExistence type="inferred from homology"/>
<feature type="domain" description="Zinc transporter ZIP4/12 EF-hand" evidence="24">
    <location>
        <begin position="255"/>
        <end position="295"/>
    </location>
</feature>
<keyword evidence="6 21" id="KW-0812">Transmembrane</keyword>
<keyword evidence="9" id="KW-0967">Endosome</keyword>
<evidence type="ECO:0000256" key="8">
    <source>
        <dbReference type="ARBA" id="ARBA00022729"/>
    </source>
</evidence>
<evidence type="ECO:0000256" key="17">
    <source>
        <dbReference type="ARBA" id="ARBA00039394"/>
    </source>
</evidence>
<reference evidence="25" key="5">
    <citation type="submission" date="2025-09" db="UniProtKB">
        <authorList>
            <consortium name="Ensembl"/>
        </authorList>
    </citation>
    <scope>IDENTIFICATION</scope>
</reference>
<evidence type="ECO:0000256" key="21">
    <source>
        <dbReference type="SAM" id="Phobius"/>
    </source>
</evidence>
<evidence type="ECO:0000256" key="18">
    <source>
        <dbReference type="ARBA" id="ARBA00041703"/>
    </source>
</evidence>
<dbReference type="OMA" id="QGACRTI"/>
<evidence type="ECO:0000256" key="11">
    <source>
        <dbReference type="ARBA" id="ARBA00022843"/>
    </source>
</evidence>
<evidence type="ECO:0000256" key="12">
    <source>
        <dbReference type="ARBA" id="ARBA00022906"/>
    </source>
</evidence>
<reference evidence="26" key="1">
    <citation type="journal article" date="2006" name="Science">
        <title>Ancient noncoding elements conserved in the human genome.</title>
        <authorList>
            <person name="Venkatesh B."/>
            <person name="Kirkness E.F."/>
            <person name="Loh Y.H."/>
            <person name="Halpern A.L."/>
            <person name="Lee A.P."/>
            <person name="Johnson J."/>
            <person name="Dandona N."/>
            <person name="Viswanathan L.D."/>
            <person name="Tay A."/>
            <person name="Venter J.C."/>
            <person name="Strausberg R.L."/>
            <person name="Brenner S."/>
        </authorList>
    </citation>
    <scope>NUCLEOTIDE SEQUENCE [LARGE SCALE GENOMIC DNA]</scope>
</reference>
<dbReference type="InterPro" id="IPR041137">
    <property type="entry name" value="ZIP4_N"/>
</dbReference>
<dbReference type="PANTHER" id="PTHR12191:SF21">
    <property type="entry name" value="ZINC TRANSPORTER ZIP4"/>
    <property type="match status" value="1"/>
</dbReference>
<dbReference type="GO" id="GO:0140410">
    <property type="term" value="F:monoatomic cation:bicarbonate symporter activity"/>
    <property type="evidence" value="ECO:0007669"/>
    <property type="project" value="TreeGrafter"/>
</dbReference>
<feature type="transmembrane region" description="Helical" evidence="21">
    <location>
        <begin position="393"/>
        <end position="417"/>
    </location>
</feature>
<keyword evidence="7" id="KW-0479">Metal-binding</keyword>
<feature type="chain" id="PRO_5021442440" description="Zinc transporter ZIP4" evidence="22">
    <location>
        <begin position="18"/>
        <end position="545"/>
    </location>
</feature>
<keyword evidence="13 21" id="KW-1133">Transmembrane helix</keyword>
<evidence type="ECO:0000256" key="14">
    <source>
        <dbReference type="ARBA" id="ARBA00023065"/>
    </source>
</evidence>
<feature type="transmembrane region" description="Helical" evidence="21">
    <location>
        <begin position="488"/>
        <end position="507"/>
    </location>
</feature>
<evidence type="ECO:0000256" key="1">
    <source>
        <dbReference type="ARBA" id="ARBA00004195"/>
    </source>
</evidence>
<evidence type="ECO:0000256" key="19">
    <source>
        <dbReference type="ARBA" id="ARBA00042777"/>
    </source>
</evidence>
<evidence type="ECO:0000256" key="4">
    <source>
        <dbReference type="ARBA" id="ARBA00022448"/>
    </source>
</evidence>
<comment type="function">
    <text evidence="20">Selective transporter that mediates the uptake of Zn(2+). Plays an essential role for dietary zinc uptake from small intestine. The Zn(2+) uniporter activity is regulated by zinc availability. Also exhibits polyspecific binding and transport of Cu(2+), Cd(2+) and possibly Ni(2+) but at higher concentrations.</text>
</comment>
<dbReference type="AlphaFoldDB" id="A0A4W3GR21"/>
<sequence>MCGVSSLLLPFFWLALGVGGYGGEGEGTAGFLSEQEILTTMVRVLEPGGETLSPAAVTSLIHLFQERVQCRGVSCGKVKPVCAGHRPSRCSSQRSSTEANAALTLEDLSHVWPGLLYLLTDPQGACRTIGAGTWPEVSRTFRASLATQPGKQLSPRSRPLAAVVQEVERNYLAQDKDQDCVDVKQILVESGLGSGAVTERDVAHFSAVLLYHVLQGHCLLPQLAPEYFLDYIFHAFQNESENITAAGTFTSTLFATCFTSSDLLEIYQIPINGTISRSQFVQLSPALIQQLLSGACSLRPSPEHPKDQLTTAEKYIYGTVATLLVSLAAVFGIVIVAFTTCGNAYQYVIQLFISLAVGSLSGDAVLHLIPSFLNLHSDAPDMDHSHSEDSIHVWKLLAVLGGIYMFFVMERVFGILMGDGEVRFGKMTGITVTTCWQSSHSRTSDFAVLLHAGVSIKRAMLMNLGSAMTAFIGLYIALGVATDPMVQQWIFTVTTGLFLYVALVDMVRSIVLDFLSPSILLDELLGSFTSWLIVEHQEKLAFLFQ</sequence>
<feature type="transmembrane region" description="Helical" evidence="21">
    <location>
        <begin position="461"/>
        <end position="482"/>
    </location>
</feature>
<dbReference type="GO" id="GO:0016324">
    <property type="term" value="C:apical plasma membrane"/>
    <property type="evidence" value="ECO:0007669"/>
    <property type="project" value="UniProtKB-SubCell"/>
</dbReference>
<comment type="subcellular location">
    <subcellularLocation>
        <location evidence="2">Apical cell membrane</location>
        <topology evidence="2">Multi-pass membrane protein</topology>
    </subcellularLocation>
    <subcellularLocation>
        <location evidence="1">Recycling endosome membrane</location>
        <topology evidence="1">Multi-pass membrane protein</topology>
    </subcellularLocation>
</comment>
<accession>A0A4W3GR21</accession>
<dbReference type="GO" id="GO:0030003">
    <property type="term" value="P:intracellular monoatomic cation homeostasis"/>
    <property type="evidence" value="ECO:0007669"/>
    <property type="project" value="TreeGrafter"/>
</dbReference>
<feature type="transmembrane region" description="Helical" evidence="21">
    <location>
        <begin position="315"/>
        <end position="339"/>
    </location>
</feature>
<feature type="domain" description="Zinc transporter ZIP4 N-terminal" evidence="23">
    <location>
        <begin position="59"/>
        <end position="219"/>
    </location>
</feature>
<dbReference type="InParanoid" id="A0A4W3GR21"/>
<evidence type="ECO:0000313" key="25">
    <source>
        <dbReference type="Ensembl" id="ENSCMIP00000005475.1"/>
    </source>
</evidence>
<keyword evidence="14" id="KW-0406">Ion transport</keyword>
<dbReference type="InterPro" id="IPR050799">
    <property type="entry name" value="ZIP_Transporter"/>
</dbReference>
<keyword evidence="8 22" id="KW-0732">Signal</keyword>
<evidence type="ECO:0000256" key="7">
    <source>
        <dbReference type="ARBA" id="ARBA00022723"/>
    </source>
</evidence>
<evidence type="ECO:0000256" key="22">
    <source>
        <dbReference type="SAM" id="SignalP"/>
    </source>
</evidence>
<dbReference type="GeneTree" id="ENSGT00940000160042"/>
<feature type="transmembrane region" description="Helical" evidence="21">
    <location>
        <begin position="351"/>
        <end position="373"/>
    </location>
</feature>
<reference evidence="26" key="3">
    <citation type="journal article" date="2014" name="Nature">
        <title>Elephant shark genome provides unique insights into gnathostome evolution.</title>
        <authorList>
            <consortium name="International Elephant Shark Genome Sequencing Consortium"/>
            <person name="Venkatesh B."/>
            <person name="Lee A.P."/>
            <person name="Ravi V."/>
            <person name="Maurya A.K."/>
            <person name="Lian M.M."/>
            <person name="Swann J.B."/>
            <person name="Ohta Y."/>
            <person name="Flajnik M.F."/>
            <person name="Sutoh Y."/>
            <person name="Kasahara M."/>
            <person name="Hoon S."/>
            <person name="Gangu V."/>
            <person name="Roy S.W."/>
            <person name="Irimia M."/>
            <person name="Korzh V."/>
            <person name="Kondrychyn I."/>
            <person name="Lim Z.W."/>
            <person name="Tay B.H."/>
            <person name="Tohari S."/>
            <person name="Kong K.W."/>
            <person name="Ho S."/>
            <person name="Lorente-Galdos B."/>
            <person name="Quilez J."/>
            <person name="Marques-Bonet T."/>
            <person name="Raney B.J."/>
            <person name="Ingham P.W."/>
            <person name="Tay A."/>
            <person name="Hillier L.W."/>
            <person name="Minx P."/>
            <person name="Boehm T."/>
            <person name="Wilson R.K."/>
            <person name="Brenner S."/>
            <person name="Warren W.C."/>
        </authorList>
    </citation>
    <scope>NUCLEOTIDE SEQUENCE [LARGE SCALE GENOMIC DNA]</scope>
</reference>
<dbReference type="GO" id="GO:0005385">
    <property type="term" value="F:zinc ion transmembrane transporter activity"/>
    <property type="evidence" value="ECO:0007669"/>
    <property type="project" value="TreeGrafter"/>
</dbReference>
<dbReference type="InterPro" id="IPR003689">
    <property type="entry name" value="ZIP"/>
</dbReference>
<keyword evidence="26" id="KW-1185">Reference proteome</keyword>
<keyword evidence="15 21" id="KW-0472">Membrane</keyword>
<dbReference type="Pfam" id="PF02535">
    <property type="entry name" value="Zip"/>
    <property type="match status" value="2"/>
</dbReference>
<evidence type="ECO:0000256" key="5">
    <source>
        <dbReference type="ARBA" id="ARBA00022475"/>
    </source>
</evidence>
<keyword evidence="4" id="KW-0813">Transport</keyword>
<reference evidence="25" key="4">
    <citation type="submission" date="2025-08" db="UniProtKB">
        <authorList>
            <consortium name="Ensembl"/>
        </authorList>
    </citation>
    <scope>IDENTIFICATION</scope>
</reference>
<reference evidence="26" key="2">
    <citation type="journal article" date="2007" name="PLoS Biol.">
        <title>Survey sequencing and comparative analysis of the elephant shark (Callorhinchus milii) genome.</title>
        <authorList>
            <person name="Venkatesh B."/>
            <person name="Kirkness E.F."/>
            <person name="Loh Y.H."/>
            <person name="Halpern A.L."/>
            <person name="Lee A.P."/>
            <person name="Johnson J."/>
            <person name="Dandona N."/>
            <person name="Viswanathan L.D."/>
            <person name="Tay A."/>
            <person name="Venter J.C."/>
            <person name="Strausberg R.L."/>
            <person name="Brenner S."/>
        </authorList>
    </citation>
    <scope>NUCLEOTIDE SEQUENCE [LARGE SCALE GENOMIC DNA]</scope>
</reference>
<dbReference type="GO" id="GO:0055038">
    <property type="term" value="C:recycling endosome membrane"/>
    <property type="evidence" value="ECO:0007669"/>
    <property type="project" value="UniProtKB-SubCell"/>
</dbReference>
<dbReference type="Ensembl" id="ENSCMIT00000005663.1">
    <property type="protein sequence ID" value="ENSCMIP00000005475.1"/>
    <property type="gene ID" value="ENSCMIG00000003177.1"/>
</dbReference>
<dbReference type="InterPro" id="IPR049406">
    <property type="entry name" value="ZIP4_12_EF-hand"/>
</dbReference>
<dbReference type="GO" id="GO:0046872">
    <property type="term" value="F:metal ion binding"/>
    <property type="evidence" value="ECO:0007669"/>
    <property type="project" value="UniProtKB-KW"/>
</dbReference>
<dbReference type="Pfam" id="PF21116">
    <property type="entry name" value="EF-hand_Zip"/>
    <property type="match status" value="1"/>
</dbReference>
<protein>
    <recommendedName>
        <fullName evidence="17">Zinc transporter ZIP4</fullName>
    </recommendedName>
    <alternativeName>
        <fullName evidence="19">Solute carrier family 39 member 4</fullName>
    </alternativeName>
    <alternativeName>
        <fullName evidence="18">Zrt- and Irt-like protein 4</fullName>
    </alternativeName>
</protein>
<feature type="signal peptide" evidence="22">
    <location>
        <begin position="1"/>
        <end position="17"/>
    </location>
</feature>
<evidence type="ECO:0000256" key="3">
    <source>
        <dbReference type="ARBA" id="ARBA00006939"/>
    </source>
</evidence>
<evidence type="ECO:0000256" key="10">
    <source>
        <dbReference type="ARBA" id="ARBA00022833"/>
    </source>
</evidence>
<evidence type="ECO:0000256" key="16">
    <source>
        <dbReference type="ARBA" id="ARBA00034634"/>
    </source>
</evidence>
<dbReference type="PANTHER" id="PTHR12191">
    <property type="entry name" value="SOLUTE CARRIER FAMILY 39"/>
    <property type="match status" value="1"/>
</dbReference>
<evidence type="ECO:0000256" key="9">
    <source>
        <dbReference type="ARBA" id="ARBA00022753"/>
    </source>
</evidence>
<evidence type="ECO:0000259" key="24">
    <source>
        <dbReference type="Pfam" id="PF21116"/>
    </source>
</evidence>
<keyword evidence="11" id="KW-0832">Ubl conjugation</keyword>
<dbReference type="Proteomes" id="UP000314986">
    <property type="component" value="Unassembled WGS sequence"/>
</dbReference>
<evidence type="ECO:0000313" key="26">
    <source>
        <dbReference type="Proteomes" id="UP000314986"/>
    </source>
</evidence>
<keyword evidence="10" id="KW-0862">Zinc</keyword>
<dbReference type="Pfam" id="PF18292">
    <property type="entry name" value="ZIP4_domain"/>
    <property type="match status" value="1"/>
</dbReference>
<name>A0A4W3GR21_CALMI</name>
<organism evidence="25 26">
    <name type="scientific">Callorhinchus milii</name>
    <name type="common">Ghost shark</name>
    <dbReference type="NCBI Taxonomy" id="7868"/>
    <lineage>
        <taxon>Eukaryota</taxon>
        <taxon>Metazoa</taxon>
        <taxon>Chordata</taxon>
        <taxon>Craniata</taxon>
        <taxon>Vertebrata</taxon>
        <taxon>Chondrichthyes</taxon>
        <taxon>Holocephali</taxon>
        <taxon>Chimaeriformes</taxon>
        <taxon>Callorhinchidae</taxon>
        <taxon>Callorhinchus</taxon>
    </lineage>
</organism>
<keyword evidence="5" id="KW-1003">Cell membrane</keyword>
<evidence type="ECO:0000259" key="23">
    <source>
        <dbReference type="Pfam" id="PF18292"/>
    </source>
</evidence>
<comment type="similarity">
    <text evidence="3">Belongs to the ZIP transporter (TC 2.A.5) family.</text>
</comment>
<evidence type="ECO:0000256" key="13">
    <source>
        <dbReference type="ARBA" id="ARBA00022989"/>
    </source>
</evidence>
<evidence type="ECO:0000256" key="15">
    <source>
        <dbReference type="ARBA" id="ARBA00023136"/>
    </source>
</evidence>
<dbReference type="GO" id="GO:0071578">
    <property type="term" value="P:zinc ion import across plasma membrane"/>
    <property type="evidence" value="ECO:0007669"/>
    <property type="project" value="TreeGrafter"/>
</dbReference>
<dbReference type="STRING" id="7868.ENSCMIP00000005475"/>
<keyword evidence="12" id="KW-0864">Zinc transport</keyword>
<evidence type="ECO:0000256" key="6">
    <source>
        <dbReference type="ARBA" id="ARBA00022692"/>
    </source>
</evidence>